<gene>
    <name evidence="1" type="ORF">JJB74_15230</name>
</gene>
<dbReference type="AlphaFoldDB" id="A0A934W6A5"/>
<name>A0A934W6A5_9BURK</name>
<keyword evidence="2" id="KW-1185">Reference proteome</keyword>
<dbReference type="Proteomes" id="UP000622890">
    <property type="component" value="Unassembled WGS sequence"/>
</dbReference>
<reference evidence="1" key="1">
    <citation type="submission" date="2021-01" db="EMBL/GenBank/DDBJ databases">
        <title>Genome sequence of strain Noviherbaspirillum sp. DKR-6.</title>
        <authorList>
            <person name="Chaudhary D.K."/>
        </authorList>
    </citation>
    <scope>NUCLEOTIDE SEQUENCE</scope>
    <source>
        <strain evidence="1">DKR-6</strain>
    </source>
</reference>
<accession>A0A934W6A5</accession>
<evidence type="ECO:0000313" key="2">
    <source>
        <dbReference type="Proteomes" id="UP000622890"/>
    </source>
</evidence>
<organism evidence="1 2">
    <name type="scientific">Noviherbaspirillum pedocola</name>
    <dbReference type="NCBI Taxonomy" id="2801341"/>
    <lineage>
        <taxon>Bacteria</taxon>
        <taxon>Pseudomonadati</taxon>
        <taxon>Pseudomonadota</taxon>
        <taxon>Betaproteobacteria</taxon>
        <taxon>Burkholderiales</taxon>
        <taxon>Oxalobacteraceae</taxon>
        <taxon>Noviherbaspirillum</taxon>
    </lineage>
</organism>
<proteinExistence type="predicted"/>
<protein>
    <submittedName>
        <fullName evidence="1">Uncharacterized protein</fullName>
    </submittedName>
</protein>
<sequence>MKFFLTLFFLGLVLLFLLPSVFSGFNDDLKQQQNDEDDKLTLKGDYVFDKDFDD</sequence>
<evidence type="ECO:0000313" key="1">
    <source>
        <dbReference type="EMBL" id="MBK4735972.1"/>
    </source>
</evidence>
<comment type="caution">
    <text evidence="1">The sequence shown here is derived from an EMBL/GenBank/DDBJ whole genome shotgun (WGS) entry which is preliminary data.</text>
</comment>
<dbReference type="EMBL" id="JAEPBG010000006">
    <property type="protein sequence ID" value="MBK4735972.1"/>
    <property type="molecule type" value="Genomic_DNA"/>
</dbReference>
<dbReference type="RefSeq" id="WP_200592916.1">
    <property type="nucleotide sequence ID" value="NZ_JAEPBG010000006.1"/>
</dbReference>